<dbReference type="Proteomes" id="UP000823960">
    <property type="component" value="Unassembled WGS sequence"/>
</dbReference>
<dbReference type="InterPro" id="IPR007110">
    <property type="entry name" value="Ig-like_dom"/>
</dbReference>
<feature type="domain" description="Ig-like" evidence="1">
    <location>
        <begin position="438"/>
        <end position="533"/>
    </location>
</feature>
<gene>
    <name evidence="3" type="ORF">IAD28_02475</name>
</gene>
<reference evidence="3" key="2">
    <citation type="journal article" date="2021" name="PeerJ">
        <title>Extensive microbial diversity within the chicken gut microbiome revealed by metagenomics and culture.</title>
        <authorList>
            <person name="Gilroy R."/>
            <person name="Ravi A."/>
            <person name="Getino M."/>
            <person name="Pursley I."/>
            <person name="Horton D.L."/>
            <person name="Alikhan N.F."/>
            <person name="Baker D."/>
            <person name="Gharbi K."/>
            <person name="Hall N."/>
            <person name="Watson M."/>
            <person name="Adriaenssens E.M."/>
            <person name="Foster-Nyarko E."/>
            <person name="Jarju S."/>
            <person name="Secka A."/>
            <person name="Antonio M."/>
            <person name="Oren A."/>
            <person name="Chaudhuri R.R."/>
            <person name="La Ragione R."/>
            <person name="Hildebrand F."/>
            <person name="Pallen M.J."/>
        </authorList>
    </citation>
    <scope>NUCLEOTIDE SEQUENCE</scope>
    <source>
        <strain evidence="3">1370</strain>
    </source>
</reference>
<sequence>KTLTLSWEPVTGATYYQVVFFKDGSQAYQTAVTVTSTTDTNDKCTASYTATVGGNYTAEVTAKTSASGSTVSVLKSNSQFISTTVTGTNGFKAVGSAANTTTLSWNKQAGYVTYYVEYTYSKNGSNASGTVDKVSTPSTTIEVALSNLLSVRVYVGTKNDHAASPFISWTNTGSGSTGGSIGGTNISYTRNGNYVHFTWAASLGATRLGISTSSDYRNASWVSVSDQTQYTATLPSGMTYYVFLANTRVIGSVMVSPYGSGSATSNMIASRPYSTASTVTLSWQGTSSMGYYTIRYYNTLGQSNTITTTGTRYSLNLDYTQSWTFEVMHRGSTTVFARAYLAAYATSSSPGSTSGPVGTGTLNITRGTTNATVTWQPVSGAAYYVVTHSKANGSSSTVNITYPYISLNYASTDTWQVSVQAYSYNGPIGYVGGAVVTPSTITQTGGSGSSIGTSGTNVTSGYNCMVTSYDSYAVIRWNSSGSYLYNIQYTVDGSTFNYTAQATTATLNIPITKSYYVRVIDMNNNLVAYANVTGRAPSSGSSSTITKTEVENLTYSYKNATTTTISWQKAPDAYGYMIWYGPLGAETSFEDMVIGTTYDVPMGLGRDFQVTVIAITNSNRMYEIGHLYNVAGSTPDTDSGSSSDNRYPTNFKAVSGNKKVTLSWDKADNADYYTLYYRRATSSKWLKVNQRLTKSAVNVNGLTNGVEYEFKIVTDGGYESGVLKIAPSTTSTTVRAPDPVGSDSDVSLDENYASLTSVTSTQRGQVVVSWNNIGAPGYRIYIAEGTSSTYKYCGTYDGTRATLTRFGNGSSAKSFTSGQTYKVRIVRSDYKSYGTLSECLSACAPLTVTVR</sequence>
<evidence type="ECO:0000259" key="2">
    <source>
        <dbReference type="PROSITE" id="PS50853"/>
    </source>
</evidence>
<comment type="caution">
    <text evidence="3">The sequence shown here is derived from an EMBL/GenBank/DDBJ whole genome shotgun (WGS) entry which is preliminary data.</text>
</comment>
<evidence type="ECO:0000259" key="1">
    <source>
        <dbReference type="PROSITE" id="PS50835"/>
    </source>
</evidence>
<dbReference type="AlphaFoldDB" id="A0A9D1T4A1"/>
<evidence type="ECO:0000313" key="4">
    <source>
        <dbReference type="Proteomes" id="UP000823960"/>
    </source>
</evidence>
<dbReference type="Gene3D" id="2.60.40.10">
    <property type="entry name" value="Immunoglobulins"/>
    <property type="match status" value="1"/>
</dbReference>
<dbReference type="InterPro" id="IPR013783">
    <property type="entry name" value="Ig-like_fold"/>
</dbReference>
<protein>
    <submittedName>
        <fullName evidence="3">Fibronectin type III domain-containing protein</fullName>
    </submittedName>
</protein>
<dbReference type="InterPro" id="IPR003961">
    <property type="entry name" value="FN3_dom"/>
</dbReference>
<feature type="non-terminal residue" evidence="3">
    <location>
        <position position="1"/>
    </location>
</feature>
<organism evidence="3 4">
    <name type="scientific">Candidatus Faeciplasma avium</name>
    <dbReference type="NCBI Taxonomy" id="2840798"/>
    <lineage>
        <taxon>Bacteria</taxon>
        <taxon>Bacillati</taxon>
        <taxon>Bacillota</taxon>
        <taxon>Clostridia</taxon>
        <taxon>Eubacteriales</taxon>
        <taxon>Oscillospiraceae</taxon>
        <taxon>Oscillospiraceae incertae sedis</taxon>
        <taxon>Candidatus Faeciplasma</taxon>
    </lineage>
</organism>
<feature type="domain" description="Fibronectin type-III" evidence="2">
    <location>
        <begin position="644"/>
        <end position="739"/>
    </location>
</feature>
<accession>A0A9D1T4A1</accession>
<proteinExistence type="predicted"/>
<dbReference type="CDD" id="cd00063">
    <property type="entry name" value="FN3"/>
    <property type="match status" value="1"/>
</dbReference>
<dbReference type="PROSITE" id="PS50835">
    <property type="entry name" value="IG_LIKE"/>
    <property type="match status" value="1"/>
</dbReference>
<name>A0A9D1T4A1_9FIRM</name>
<dbReference type="InterPro" id="IPR036116">
    <property type="entry name" value="FN3_sf"/>
</dbReference>
<dbReference type="PROSITE" id="PS50853">
    <property type="entry name" value="FN3"/>
    <property type="match status" value="1"/>
</dbReference>
<dbReference type="EMBL" id="DVOL01000033">
    <property type="protein sequence ID" value="HIV10544.1"/>
    <property type="molecule type" value="Genomic_DNA"/>
</dbReference>
<dbReference type="SUPFAM" id="SSF49265">
    <property type="entry name" value="Fibronectin type III"/>
    <property type="match status" value="1"/>
</dbReference>
<reference evidence="3" key="1">
    <citation type="submission" date="2020-10" db="EMBL/GenBank/DDBJ databases">
        <authorList>
            <person name="Gilroy R."/>
        </authorList>
    </citation>
    <scope>NUCLEOTIDE SEQUENCE</scope>
    <source>
        <strain evidence="3">1370</strain>
    </source>
</reference>
<evidence type="ECO:0000313" key="3">
    <source>
        <dbReference type="EMBL" id="HIV10544.1"/>
    </source>
</evidence>